<evidence type="ECO:0000313" key="3">
    <source>
        <dbReference type="EMBL" id="CAG8671715.1"/>
    </source>
</evidence>
<dbReference type="GO" id="GO:0016020">
    <property type="term" value="C:membrane"/>
    <property type="evidence" value="ECO:0007669"/>
    <property type="project" value="TreeGrafter"/>
</dbReference>
<organism evidence="3 4">
    <name type="scientific">Paraglomus occultum</name>
    <dbReference type="NCBI Taxonomy" id="144539"/>
    <lineage>
        <taxon>Eukaryota</taxon>
        <taxon>Fungi</taxon>
        <taxon>Fungi incertae sedis</taxon>
        <taxon>Mucoromycota</taxon>
        <taxon>Glomeromycotina</taxon>
        <taxon>Glomeromycetes</taxon>
        <taxon>Paraglomerales</taxon>
        <taxon>Paraglomeraceae</taxon>
        <taxon>Paraglomus</taxon>
    </lineage>
</organism>
<dbReference type="AlphaFoldDB" id="A0A9N9EH95"/>
<proteinExistence type="predicted"/>
<evidence type="ECO:0000256" key="1">
    <source>
        <dbReference type="SAM" id="Phobius"/>
    </source>
</evidence>
<dbReference type="Proteomes" id="UP000789572">
    <property type="component" value="Unassembled WGS sequence"/>
</dbReference>
<feature type="transmembrane region" description="Helical" evidence="1">
    <location>
        <begin position="208"/>
        <end position="229"/>
    </location>
</feature>
<keyword evidence="1" id="KW-0472">Membrane</keyword>
<keyword evidence="4" id="KW-1185">Reference proteome</keyword>
<evidence type="ECO:0000313" key="4">
    <source>
        <dbReference type="Proteomes" id="UP000789572"/>
    </source>
</evidence>
<feature type="non-terminal residue" evidence="3">
    <location>
        <position position="1"/>
    </location>
</feature>
<comment type="caution">
    <text evidence="3">The sequence shown here is derived from an EMBL/GenBank/DDBJ whole genome shotgun (WGS) entry which is preliminary data.</text>
</comment>
<name>A0A9N9EH95_9GLOM</name>
<protein>
    <submittedName>
        <fullName evidence="3">8491_t:CDS:1</fullName>
    </submittedName>
</protein>
<dbReference type="InterPro" id="IPR032190">
    <property type="entry name" value="NPC1_N"/>
</dbReference>
<feature type="non-terminal residue" evidence="3">
    <location>
        <position position="244"/>
    </location>
</feature>
<reference evidence="3" key="1">
    <citation type="submission" date="2021-06" db="EMBL/GenBank/DDBJ databases">
        <authorList>
            <person name="Kallberg Y."/>
            <person name="Tangrot J."/>
            <person name="Rosling A."/>
        </authorList>
    </citation>
    <scope>NUCLEOTIDE SEQUENCE</scope>
    <source>
        <strain evidence="3">IA702</strain>
    </source>
</reference>
<feature type="domain" description="Niemann-Pick C1 N-terminal" evidence="2">
    <location>
        <begin position="5"/>
        <end position="207"/>
    </location>
</feature>
<dbReference type="PANTHER" id="PTHR45727:SF2">
    <property type="entry name" value="NPC INTRACELLULAR CHOLESTEROL TRANSPORTER 1"/>
    <property type="match status" value="1"/>
</dbReference>
<evidence type="ECO:0000259" key="2">
    <source>
        <dbReference type="Pfam" id="PF16414"/>
    </source>
</evidence>
<accession>A0A9N9EH95</accession>
<dbReference type="Pfam" id="PF16414">
    <property type="entry name" value="NPC1_N"/>
    <property type="match status" value="1"/>
</dbReference>
<dbReference type="GO" id="GO:0015918">
    <property type="term" value="P:sterol transport"/>
    <property type="evidence" value="ECO:0007669"/>
    <property type="project" value="TreeGrafter"/>
</dbReference>
<sequence length="244" mass="26957">PEPGSSLRSKLVEVCGPQYANSRTCCDSDQLDDLAANIKQVEALISSCPACWHNFLEFFCTFTCSPDQSLFVNVTSTGTSQNNQTIVTRVDFFVDKEYGKGFYDSCKDIKFAATNGYVMDFIGGGAKDYHEMLVYLGTERPVGSPFQIDFPLEDTSGAFHPLNIAAKQCNATDTDDRCSCVDCQSVCPLLDPTPEEKPRCTIGFISCWSFALLLVYGGLILGLAFAIFIKRLFDEKRDRAGFEP</sequence>
<keyword evidence="1" id="KW-1133">Transmembrane helix</keyword>
<dbReference type="PANTHER" id="PTHR45727">
    <property type="entry name" value="NPC INTRACELLULAR CHOLESTEROL TRANSPORTER 1"/>
    <property type="match status" value="1"/>
</dbReference>
<dbReference type="GO" id="GO:0032934">
    <property type="term" value="F:sterol binding"/>
    <property type="evidence" value="ECO:0007669"/>
    <property type="project" value="TreeGrafter"/>
</dbReference>
<gene>
    <name evidence="3" type="ORF">POCULU_LOCUS11007</name>
</gene>
<dbReference type="OrthoDB" id="6510177at2759"/>
<keyword evidence="1" id="KW-0812">Transmembrane</keyword>
<dbReference type="EMBL" id="CAJVPJ010006879">
    <property type="protein sequence ID" value="CAG8671715.1"/>
    <property type="molecule type" value="Genomic_DNA"/>
</dbReference>